<feature type="transmembrane region" description="Helical" evidence="12">
    <location>
        <begin position="711"/>
        <end position="731"/>
    </location>
</feature>
<comment type="function">
    <text evidence="1">Arabinosyl transferase responsible for the polymerization of arabinose into the arabinan of arabinogalactan.</text>
</comment>
<keyword evidence="5" id="KW-0328">Glycosyltransferase</keyword>
<evidence type="ECO:0000256" key="2">
    <source>
        <dbReference type="ARBA" id="ARBA00004651"/>
    </source>
</evidence>
<feature type="transmembrane region" description="Helical" evidence="12">
    <location>
        <begin position="267"/>
        <end position="286"/>
    </location>
</feature>
<dbReference type="InterPro" id="IPR032731">
    <property type="entry name" value="Arabino_trans_C"/>
</dbReference>
<comment type="subcellular location">
    <subcellularLocation>
        <location evidence="2">Cell membrane</location>
        <topology evidence="2">Multi-pass membrane protein</topology>
    </subcellularLocation>
</comment>
<dbReference type="Pfam" id="PF04602">
    <property type="entry name" value="Arabinose_trans"/>
    <property type="match status" value="1"/>
</dbReference>
<dbReference type="Gene3D" id="3.40.190.160">
    <property type="match status" value="1"/>
</dbReference>
<organism evidence="16 17">
    <name type="scientific">Gordonia alkaliphila</name>
    <dbReference type="NCBI Taxonomy" id="1053547"/>
    <lineage>
        <taxon>Bacteria</taxon>
        <taxon>Bacillati</taxon>
        <taxon>Actinomycetota</taxon>
        <taxon>Actinomycetes</taxon>
        <taxon>Mycobacteriales</taxon>
        <taxon>Gordoniaceae</taxon>
        <taxon>Gordonia</taxon>
    </lineage>
</organism>
<keyword evidence="8 12" id="KW-1133">Transmembrane helix</keyword>
<comment type="caution">
    <text evidence="16">The sequence shown here is derived from an EMBL/GenBank/DDBJ whole genome shotgun (WGS) entry which is preliminary data.</text>
</comment>
<evidence type="ECO:0000259" key="15">
    <source>
        <dbReference type="Pfam" id="PF17689"/>
    </source>
</evidence>
<dbReference type="InterPro" id="IPR007680">
    <property type="entry name" value="Arabino_trans_central"/>
</dbReference>
<feature type="region of interest" description="Disordered" evidence="11">
    <location>
        <begin position="808"/>
        <end position="838"/>
    </location>
</feature>
<feature type="transmembrane region" description="Helical" evidence="12">
    <location>
        <begin position="559"/>
        <end position="577"/>
    </location>
</feature>
<evidence type="ECO:0000256" key="6">
    <source>
        <dbReference type="ARBA" id="ARBA00022679"/>
    </source>
</evidence>
<dbReference type="InterPro" id="IPR042486">
    <property type="entry name" value="Arabino_trans_C_2"/>
</dbReference>
<dbReference type="RefSeq" id="WP_345312600.1">
    <property type="nucleotide sequence ID" value="NZ_BAABIE010000003.1"/>
</dbReference>
<feature type="domain" description="Arabinosyltransferas concanavalin like" evidence="15">
    <location>
        <begin position="50"/>
        <end position="210"/>
    </location>
</feature>
<evidence type="ECO:0000256" key="8">
    <source>
        <dbReference type="ARBA" id="ARBA00022989"/>
    </source>
</evidence>
<feature type="transmembrane region" description="Helical" evidence="12">
    <location>
        <begin position="336"/>
        <end position="354"/>
    </location>
</feature>
<evidence type="ECO:0000259" key="14">
    <source>
        <dbReference type="Pfam" id="PF14896"/>
    </source>
</evidence>
<feature type="transmembrane region" description="Helical" evidence="12">
    <location>
        <begin position="583"/>
        <end position="604"/>
    </location>
</feature>
<keyword evidence="6" id="KW-0808">Transferase</keyword>
<evidence type="ECO:0000256" key="11">
    <source>
        <dbReference type="SAM" id="MobiDB-lite"/>
    </source>
</evidence>
<evidence type="ECO:0000256" key="4">
    <source>
        <dbReference type="ARBA" id="ARBA00022475"/>
    </source>
</evidence>
<dbReference type="Gene3D" id="2.60.120.610">
    <property type="entry name" value="arabinofuranosyltransferase like domain"/>
    <property type="match status" value="1"/>
</dbReference>
<evidence type="ECO:0000256" key="12">
    <source>
        <dbReference type="SAM" id="Phobius"/>
    </source>
</evidence>
<evidence type="ECO:0000256" key="1">
    <source>
        <dbReference type="ARBA" id="ARBA00003001"/>
    </source>
</evidence>
<feature type="transmembrane region" description="Helical" evidence="12">
    <location>
        <begin position="24"/>
        <end position="46"/>
    </location>
</feature>
<evidence type="ECO:0000256" key="10">
    <source>
        <dbReference type="ARBA" id="ARBA00023316"/>
    </source>
</evidence>
<keyword evidence="4" id="KW-1003">Cell membrane</keyword>
<evidence type="ECO:0000256" key="9">
    <source>
        <dbReference type="ARBA" id="ARBA00023136"/>
    </source>
</evidence>
<evidence type="ECO:0000259" key="13">
    <source>
        <dbReference type="Pfam" id="PF04602"/>
    </source>
</evidence>
<dbReference type="Gene3D" id="2.60.120.940">
    <property type="entry name" value="EmbC, C-terminal domain, subdomain 2"/>
    <property type="match status" value="1"/>
</dbReference>
<keyword evidence="9 12" id="KW-0472">Membrane</keyword>
<evidence type="ECO:0000256" key="5">
    <source>
        <dbReference type="ARBA" id="ARBA00022676"/>
    </source>
</evidence>
<keyword evidence="10" id="KW-0961">Cell wall biogenesis/degradation</keyword>
<keyword evidence="17" id="KW-1185">Reference proteome</keyword>
<evidence type="ECO:0000256" key="3">
    <source>
        <dbReference type="ARBA" id="ARBA00008195"/>
    </source>
</evidence>
<protein>
    <submittedName>
        <fullName evidence="16">Arabinosyltransferase EmbA</fullName>
    </submittedName>
</protein>
<name>A0ABP8YZW8_9ACTN</name>
<proteinExistence type="inferred from homology"/>
<reference evidence="17" key="1">
    <citation type="journal article" date="2019" name="Int. J. Syst. Evol. Microbiol.">
        <title>The Global Catalogue of Microorganisms (GCM) 10K type strain sequencing project: providing services to taxonomists for standard genome sequencing and annotation.</title>
        <authorList>
            <consortium name="The Broad Institute Genomics Platform"/>
            <consortium name="The Broad Institute Genome Sequencing Center for Infectious Disease"/>
            <person name="Wu L."/>
            <person name="Ma J."/>
        </authorList>
    </citation>
    <scope>NUCLEOTIDE SEQUENCE [LARGE SCALE GENOMIC DNA]</scope>
    <source>
        <strain evidence="17">JCM 18077</strain>
    </source>
</reference>
<feature type="transmembrane region" description="Helical" evidence="12">
    <location>
        <begin position="220"/>
        <end position="240"/>
    </location>
</feature>
<feature type="domain" description="Arabinofuranosyltransferase central" evidence="13">
    <location>
        <begin position="214"/>
        <end position="678"/>
    </location>
</feature>
<comment type="similarity">
    <text evidence="3">Belongs to the emb family.</text>
</comment>
<evidence type="ECO:0000256" key="7">
    <source>
        <dbReference type="ARBA" id="ARBA00022692"/>
    </source>
</evidence>
<feature type="transmembrane region" description="Helical" evidence="12">
    <location>
        <begin position="464"/>
        <end position="483"/>
    </location>
</feature>
<feature type="domain" description="Arabinosyltransferase C-terminal" evidence="14">
    <location>
        <begin position="724"/>
        <end position="1109"/>
    </location>
</feature>
<dbReference type="Proteomes" id="UP001500822">
    <property type="component" value="Unassembled WGS sequence"/>
</dbReference>
<feature type="transmembrane region" description="Helical" evidence="12">
    <location>
        <begin position="657"/>
        <end position="677"/>
    </location>
</feature>
<sequence>MPEPTTEIEDTERPPRSAPLSAPLARILATISGVIAVLAAVAVPFVPVSTTQATITWPQGQQLNADDPSIVAPLIAQTSQALDIRIPCAPLAEAARTSGTVLTTMPPGAQRQTNNSLIVNSNGERVTVLFRANNAGGATLEQLASGDCKNLRIFSSPAGTGAQFVGLGPAKLLPPDTRPQIDGLFTDLSTEQVQSLAAAGLRSTITVDNRYESSASILKTLVMIIAVLATLMALFALYCLDRLRGYRAPPNRRRSATAWIRSLRPRLTDLVVTAVLLIWLFLGAGAPDDGYILNMGRTADAAGYLSNYYRYFGIAEAPFDWYYGFLAQWAKVSPSLLWMHLPALAGGLASWYLLSRVVLPSLGTAVKATGWTGWAAASVFVAFWLPFCAGLRTEGIIVLGTLLVWWAAEKAIATKQLLPAALAALAAAFTLALAPQGVIAVAILLVSARSLLRILVDRRREDPLLSLLAPIAAAGTVVLVVVFRDQTLMTVIEAMKTRYQVGPIIPWSQEFLRYYFLTVTTPDGSIARRIPVLLLFAGAIVTAALLLRRGTIDGVRPRPAWRLVGAFAVTLILFFFIPVKWTIQFGVFAGLAAALAATGTLAVAQAAARSSRNLTVFIAGLLFGLAAVAAGYNAWPYVARYDIAWFDQAPSIAGRPVSSLILILAVIAVAVALWQTLRMDYVKNRGMAHHTAGQPDSSADVRRMAVASSPITVIAALTVLITLAMFGKAVVNRGDAMTSLSNNLTSIGGDSCGMADQVLAEPDPNANFLTPANGRSASAALAGTEGVGFTPNGVAGDLSPEPIVSRPGQMHVSGSTSKPFSTVGTLGAGTTGGTGPRTVNGSTVALPFGLNPAITPVLGSYGYQGNAHLRTDWYQLPDRDASPLLVFATAGSVGSIDANGAHIPGQALVVQFGKPGANGEFERIGPNVLPIDPGPKIANRPWRNLRVPMSSAPAGATVMRLVLDDTNLGPMQFLGITPPRAPKLVTLQELVGSQDPTLIDFAVGAFFPCQQPLTFRHGVAQVPQWRILPDYVTMNMQSKTWMSTSGGGLLAITEATTKATVVPTYLNHDWHQDWGTLEKLAPLAPDAATAVVTTEQVTQSGLARAGSIRLEPTK</sequence>
<dbReference type="InterPro" id="IPR040920">
    <property type="entry name" value="Arabino_trans_N"/>
</dbReference>
<feature type="transmembrane region" description="Helical" evidence="12">
    <location>
        <begin position="616"/>
        <end position="637"/>
    </location>
</feature>
<evidence type="ECO:0000313" key="16">
    <source>
        <dbReference type="EMBL" id="GAA4742790.1"/>
    </source>
</evidence>
<feature type="transmembrane region" description="Helical" evidence="12">
    <location>
        <begin position="375"/>
        <end position="408"/>
    </location>
</feature>
<feature type="transmembrane region" description="Helical" evidence="12">
    <location>
        <begin position="526"/>
        <end position="547"/>
    </location>
</feature>
<feature type="transmembrane region" description="Helical" evidence="12">
    <location>
        <begin position="420"/>
        <end position="452"/>
    </location>
</feature>
<gene>
    <name evidence="16" type="primary">embA</name>
    <name evidence="16" type="ORF">GCM10023217_09160</name>
</gene>
<feature type="compositionally biased region" description="Gly residues" evidence="11">
    <location>
        <begin position="826"/>
        <end position="835"/>
    </location>
</feature>
<evidence type="ECO:0000313" key="17">
    <source>
        <dbReference type="Proteomes" id="UP001500822"/>
    </source>
</evidence>
<keyword evidence="7 12" id="KW-0812">Transmembrane</keyword>
<dbReference type="Pfam" id="PF17689">
    <property type="entry name" value="Arabino_trans_N"/>
    <property type="match status" value="1"/>
</dbReference>
<dbReference type="Pfam" id="PF14896">
    <property type="entry name" value="Arabino_trans_C"/>
    <property type="match status" value="1"/>
</dbReference>
<accession>A0ABP8YZW8</accession>
<dbReference type="EMBL" id="BAABIE010000003">
    <property type="protein sequence ID" value="GAA4742790.1"/>
    <property type="molecule type" value="Genomic_DNA"/>
</dbReference>
<dbReference type="InterPro" id="IPR027451">
    <property type="entry name" value="EmbABC_dom1"/>
</dbReference>